<proteinExistence type="predicted"/>
<comment type="caution">
    <text evidence="1">The sequence shown here is derived from an EMBL/GenBank/DDBJ whole genome shotgun (WGS) entry which is preliminary data.</text>
</comment>
<gene>
    <name evidence="1" type="ORF">MtrunA17_Chr6g0460551</name>
</gene>
<protein>
    <recommendedName>
        <fullName evidence="2">Multi antimicrobial extrusion protein</fullName>
    </recommendedName>
</protein>
<dbReference type="Proteomes" id="UP000265566">
    <property type="component" value="Chromosome 6"/>
</dbReference>
<dbReference type="AlphaFoldDB" id="A0A396HBQ1"/>
<sequence>MAMKEELGLGEKFLEKKSDSDEIVEKEESLRKRVWEESKKIWRVAGPAIFTRFTSFGINVITQAFIGRTIGSTELAAYALVGTVLSRFVTGVLEELVGYFVLGAVCFSSSARGDL</sequence>
<evidence type="ECO:0008006" key="2">
    <source>
        <dbReference type="Google" id="ProtNLM"/>
    </source>
</evidence>
<reference evidence="1" key="1">
    <citation type="journal article" date="2018" name="Nat. Plants">
        <title>Whole-genome landscape of Medicago truncatula symbiotic genes.</title>
        <authorList>
            <person name="Pecrix Y."/>
            <person name="Gamas P."/>
            <person name="Carrere S."/>
        </authorList>
    </citation>
    <scope>NUCLEOTIDE SEQUENCE</scope>
    <source>
        <tissue evidence="1">Leaves</tissue>
    </source>
</reference>
<accession>A0A396HBQ1</accession>
<dbReference type="EMBL" id="PSQE01000006">
    <property type="protein sequence ID" value="RHN50719.1"/>
    <property type="molecule type" value="Genomic_DNA"/>
</dbReference>
<evidence type="ECO:0000313" key="1">
    <source>
        <dbReference type="EMBL" id="RHN50719.1"/>
    </source>
</evidence>
<name>A0A396HBQ1_MEDTR</name>
<organism evidence="1">
    <name type="scientific">Medicago truncatula</name>
    <name type="common">Barrel medic</name>
    <name type="synonym">Medicago tribuloides</name>
    <dbReference type="NCBI Taxonomy" id="3880"/>
    <lineage>
        <taxon>Eukaryota</taxon>
        <taxon>Viridiplantae</taxon>
        <taxon>Streptophyta</taxon>
        <taxon>Embryophyta</taxon>
        <taxon>Tracheophyta</taxon>
        <taxon>Spermatophyta</taxon>
        <taxon>Magnoliopsida</taxon>
        <taxon>eudicotyledons</taxon>
        <taxon>Gunneridae</taxon>
        <taxon>Pentapetalae</taxon>
        <taxon>rosids</taxon>
        <taxon>fabids</taxon>
        <taxon>Fabales</taxon>
        <taxon>Fabaceae</taxon>
        <taxon>Papilionoideae</taxon>
        <taxon>50 kb inversion clade</taxon>
        <taxon>NPAAA clade</taxon>
        <taxon>Hologalegina</taxon>
        <taxon>IRL clade</taxon>
        <taxon>Trifolieae</taxon>
        <taxon>Medicago</taxon>
    </lineage>
</organism>
<dbReference type="Gramene" id="rna35042">
    <property type="protein sequence ID" value="RHN50719.1"/>
    <property type="gene ID" value="gene35042"/>
</dbReference>